<name>A0A2I0AG13_9ASPA</name>
<organism evidence="9 10">
    <name type="scientific">Apostasia shenzhenica</name>
    <dbReference type="NCBI Taxonomy" id="1088818"/>
    <lineage>
        <taxon>Eukaryota</taxon>
        <taxon>Viridiplantae</taxon>
        <taxon>Streptophyta</taxon>
        <taxon>Embryophyta</taxon>
        <taxon>Tracheophyta</taxon>
        <taxon>Spermatophyta</taxon>
        <taxon>Magnoliopsida</taxon>
        <taxon>Liliopsida</taxon>
        <taxon>Asparagales</taxon>
        <taxon>Orchidaceae</taxon>
        <taxon>Apostasioideae</taxon>
        <taxon>Apostasia</taxon>
    </lineage>
</organism>
<comment type="similarity">
    <text evidence="6">Belongs to the class I-like SAM-binding methyltransferase superfamily. Cation-dependent O-methyltransferase family.</text>
</comment>
<keyword evidence="4 9" id="KW-0808">Transferase</keyword>
<comment type="pathway">
    <text evidence="1">Alkaloid biosynthesis.</text>
</comment>
<evidence type="ECO:0000256" key="5">
    <source>
        <dbReference type="ARBA" id="ARBA00022691"/>
    </source>
</evidence>
<evidence type="ECO:0000256" key="4">
    <source>
        <dbReference type="ARBA" id="ARBA00022679"/>
    </source>
</evidence>
<reference evidence="9 10" key="1">
    <citation type="journal article" date="2017" name="Nature">
        <title>The Apostasia genome and the evolution of orchids.</title>
        <authorList>
            <person name="Zhang G.Q."/>
            <person name="Liu K.W."/>
            <person name="Li Z."/>
            <person name="Lohaus R."/>
            <person name="Hsiao Y.Y."/>
            <person name="Niu S.C."/>
            <person name="Wang J.Y."/>
            <person name="Lin Y.C."/>
            <person name="Xu Q."/>
            <person name="Chen L.J."/>
            <person name="Yoshida K."/>
            <person name="Fujiwara S."/>
            <person name="Wang Z.W."/>
            <person name="Zhang Y.Q."/>
            <person name="Mitsuda N."/>
            <person name="Wang M."/>
            <person name="Liu G.H."/>
            <person name="Pecoraro L."/>
            <person name="Huang H.X."/>
            <person name="Xiao X.J."/>
            <person name="Lin M."/>
            <person name="Wu X.Y."/>
            <person name="Wu W.L."/>
            <person name="Chen Y.Y."/>
            <person name="Chang S.B."/>
            <person name="Sakamoto S."/>
            <person name="Ohme-Takagi M."/>
            <person name="Yagi M."/>
            <person name="Zeng S.J."/>
            <person name="Shen C.Y."/>
            <person name="Yeh C.M."/>
            <person name="Luo Y.B."/>
            <person name="Tsai W.C."/>
            <person name="Van de Peer Y."/>
            <person name="Liu Z.J."/>
        </authorList>
    </citation>
    <scope>NUCLEOTIDE SEQUENCE [LARGE SCALE GENOMIC DNA]</scope>
    <source>
        <strain evidence="10">cv. Shenzhen</strain>
        <tissue evidence="9">Stem</tissue>
    </source>
</reference>
<evidence type="ECO:0000256" key="7">
    <source>
        <dbReference type="ARBA" id="ARBA00023469"/>
    </source>
</evidence>
<dbReference type="Proteomes" id="UP000236161">
    <property type="component" value="Unassembled WGS sequence"/>
</dbReference>
<accession>A0A2I0AG13</accession>
<dbReference type="GO" id="GO:0009820">
    <property type="term" value="P:alkaloid metabolic process"/>
    <property type="evidence" value="ECO:0007669"/>
    <property type="project" value="UniProtKB-KW"/>
</dbReference>
<evidence type="ECO:0000313" key="9">
    <source>
        <dbReference type="EMBL" id="PKA54481.1"/>
    </source>
</evidence>
<evidence type="ECO:0000256" key="8">
    <source>
        <dbReference type="ARBA" id="ARBA00047416"/>
    </source>
</evidence>
<proteinExistence type="inferred from homology"/>
<evidence type="ECO:0000256" key="2">
    <source>
        <dbReference type="ARBA" id="ARBA00022589"/>
    </source>
</evidence>
<dbReference type="PANTHER" id="PTHR10509">
    <property type="entry name" value="O-METHYLTRANSFERASE-RELATED"/>
    <property type="match status" value="1"/>
</dbReference>
<dbReference type="GO" id="GO:0008757">
    <property type="term" value="F:S-adenosylmethionine-dependent methyltransferase activity"/>
    <property type="evidence" value="ECO:0007669"/>
    <property type="project" value="TreeGrafter"/>
</dbReference>
<dbReference type="InterPro" id="IPR029063">
    <property type="entry name" value="SAM-dependent_MTases_sf"/>
</dbReference>
<gene>
    <name evidence="9" type="ORF">AXF42_Ash000315</name>
</gene>
<dbReference type="GO" id="GO:0008171">
    <property type="term" value="F:O-methyltransferase activity"/>
    <property type="evidence" value="ECO:0007669"/>
    <property type="project" value="InterPro"/>
</dbReference>
<evidence type="ECO:0000256" key="1">
    <source>
        <dbReference type="ARBA" id="ARBA00004913"/>
    </source>
</evidence>
<sequence>MLVKLINAKKTIEIGVFTGYSLLTTVLALPKDGKVAFDFAFVDADKENNCNYHERLMKLVRIGGVIAYDNTLWSGSVAAPANPNLPERMKMTREDILRLNQQLAADPKIEVSQVSIGDGVTICRRIACARPAG</sequence>
<dbReference type="Pfam" id="PF01596">
    <property type="entry name" value="Methyltransf_3"/>
    <property type="match status" value="2"/>
</dbReference>
<keyword evidence="2" id="KW-0017">Alkaloid metabolism</keyword>
<keyword evidence="3 9" id="KW-0489">Methyltransferase</keyword>
<dbReference type="InterPro" id="IPR050362">
    <property type="entry name" value="Cation-dep_OMT"/>
</dbReference>
<dbReference type="SUPFAM" id="SSF53335">
    <property type="entry name" value="S-adenosyl-L-methionine-dependent methyltransferases"/>
    <property type="match status" value="1"/>
</dbReference>
<dbReference type="EMBL" id="KZ451982">
    <property type="protein sequence ID" value="PKA54481.1"/>
    <property type="molecule type" value="Genomic_DNA"/>
</dbReference>
<evidence type="ECO:0000313" key="10">
    <source>
        <dbReference type="Proteomes" id="UP000236161"/>
    </source>
</evidence>
<dbReference type="STRING" id="1088818.A0A2I0AG13"/>
<dbReference type="Gene3D" id="3.40.50.150">
    <property type="entry name" value="Vaccinia Virus protein VP39"/>
    <property type="match status" value="2"/>
</dbReference>
<dbReference type="PROSITE" id="PS51682">
    <property type="entry name" value="SAM_OMT_I"/>
    <property type="match status" value="1"/>
</dbReference>
<dbReference type="AlphaFoldDB" id="A0A2I0AG13"/>
<dbReference type="EC" id="2.1.1.336" evidence="7"/>
<protein>
    <recommendedName>
        <fullName evidence="7">norbelladine O-methyltransferase</fullName>
        <ecNumber evidence="7">2.1.1.336</ecNumber>
    </recommendedName>
</protein>
<keyword evidence="5" id="KW-0949">S-adenosyl-L-methionine</keyword>
<dbReference type="OrthoDB" id="783852at2759"/>
<keyword evidence="10" id="KW-1185">Reference proteome</keyword>
<dbReference type="GO" id="GO:0032259">
    <property type="term" value="P:methylation"/>
    <property type="evidence" value="ECO:0007669"/>
    <property type="project" value="UniProtKB-KW"/>
</dbReference>
<comment type="catalytic activity">
    <reaction evidence="8">
        <text>norbelladine + S-adenosyl-L-methionine = 4'-O-methylnorbelladine + S-adenosyl-L-homocysteine + H(+)</text>
        <dbReference type="Rhea" id="RHEA:51268"/>
        <dbReference type="ChEBI" id="CHEBI:15378"/>
        <dbReference type="ChEBI" id="CHEBI:57856"/>
        <dbReference type="ChEBI" id="CHEBI:59789"/>
        <dbReference type="ChEBI" id="CHEBI:133993"/>
        <dbReference type="ChEBI" id="CHEBI:134001"/>
        <dbReference type="EC" id="2.1.1.336"/>
    </reaction>
</comment>
<dbReference type="PANTHER" id="PTHR10509:SF82">
    <property type="entry name" value="CAFFEOYL-COA O-METHYLTRANSFERASE-LIKE"/>
    <property type="match status" value="1"/>
</dbReference>
<evidence type="ECO:0000256" key="6">
    <source>
        <dbReference type="ARBA" id="ARBA00023453"/>
    </source>
</evidence>
<dbReference type="InterPro" id="IPR002935">
    <property type="entry name" value="SAM_O-MeTrfase"/>
</dbReference>
<evidence type="ECO:0000256" key="3">
    <source>
        <dbReference type="ARBA" id="ARBA00022603"/>
    </source>
</evidence>